<dbReference type="InterPro" id="IPR045340">
    <property type="entry name" value="DUF6533"/>
</dbReference>
<evidence type="ECO:0000256" key="1">
    <source>
        <dbReference type="SAM" id="Phobius"/>
    </source>
</evidence>
<keyword evidence="1" id="KW-1133">Transmembrane helix</keyword>
<evidence type="ECO:0000313" key="3">
    <source>
        <dbReference type="EMBL" id="KAJ4492503.1"/>
    </source>
</evidence>
<organism evidence="3 4">
    <name type="scientific">Lentinula lateritia</name>
    <dbReference type="NCBI Taxonomy" id="40482"/>
    <lineage>
        <taxon>Eukaryota</taxon>
        <taxon>Fungi</taxon>
        <taxon>Dikarya</taxon>
        <taxon>Basidiomycota</taxon>
        <taxon>Agaricomycotina</taxon>
        <taxon>Agaricomycetes</taxon>
        <taxon>Agaricomycetidae</taxon>
        <taxon>Agaricales</taxon>
        <taxon>Marasmiineae</taxon>
        <taxon>Omphalotaceae</taxon>
        <taxon>Lentinula</taxon>
    </lineage>
</organism>
<keyword evidence="4" id="KW-1185">Reference proteome</keyword>
<sequence>MSSPLLYSLGLENALLHTQWHGYSEVTATTLLLWDYILTFQSELELIWGRPKNGVTFLFLTNRYLAVVAQLVTTYAHVSSNVTYEVSVFAIAYWLIGTSILQLALTDGIVWLSVCSLYCNTSAVRWPLLGLMITCMLCGVSVVGVVGSHSKGAAQLAPGFKQCTVYTQYHNLWLFWVPLLVYETTTFILVIRLFIQYRRNRKEWTSNLLELLLNDMLLYLAIIFIAFIGNAILFANPDPTLSGILDPPTVVLLSILGNHMLLNLRAESKRAAQGMIYQSGVRDPGTPGPGLGITGTGLETMAFTTATV</sequence>
<feature type="transmembrane region" description="Helical" evidence="1">
    <location>
        <begin position="90"/>
        <end position="114"/>
    </location>
</feature>
<feature type="transmembrane region" description="Helical" evidence="1">
    <location>
        <begin position="247"/>
        <end position="266"/>
    </location>
</feature>
<name>A0ABQ8VFW5_9AGAR</name>
<feature type="transmembrane region" description="Helical" evidence="1">
    <location>
        <begin position="216"/>
        <end position="235"/>
    </location>
</feature>
<comment type="caution">
    <text evidence="3">The sequence shown here is derived from an EMBL/GenBank/DDBJ whole genome shotgun (WGS) entry which is preliminary data.</text>
</comment>
<evidence type="ECO:0000259" key="2">
    <source>
        <dbReference type="Pfam" id="PF20151"/>
    </source>
</evidence>
<feature type="transmembrane region" description="Helical" evidence="1">
    <location>
        <begin position="126"/>
        <end position="146"/>
    </location>
</feature>
<proteinExistence type="predicted"/>
<feature type="transmembrane region" description="Helical" evidence="1">
    <location>
        <begin position="173"/>
        <end position="195"/>
    </location>
</feature>
<gene>
    <name evidence="3" type="ORF">C8R41DRAFT_981163</name>
</gene>
<dbReference type="Proteomes" id="UP001150217">
    <property type="component" value="Unassembled WGS sequence"/>
</dbReference>
<accession>A0ABQ8VFW5</accession>
<protein>
    <recommendedName>
        <fullName evidence="2">DUF6533 domain-containing protein</fullName>
    </recommendedName>
</protein>
<reference evidence="3" key="1">
    <citation type="submission" date="2022-08" db="EMBL/GenBank/DDBJ databases">
        <title>A Global Phylogenomic Analysis of the Shiitake Genus Lentinula.</title>
        <authorList>
            <consortium name="DOE Joint Genome Institute"/>
            <person name="Sierra-Patev S."/>
            <person name="Min B."/>
            <person name="Naranjo-Ortiz M."/>
            <person name="Looney B."/>
            <person name="Konkel Z."/>
            <person name="Slot J.C."/>
            <person name="Sakamoto Y."/>
            <person name="Steenwyk J.L."/>
            <person name="Rokas A."/>
            <person name="Carro J."/>
            <person name="Camarero S."/>
            <person name="Ferreira P."/>
            <person name="Molpeceres G."/>
            <person name="Ruiz-Duenas F.J."/>
            <person name="Serrano A."/>
            <person name="Henrissat B."/>
            <person name="Drula E."/>
            <person name="Hughes K.W."/>
            <person name="Mata J.L."/>
            <person name="Ishikawa N.K."/>
            <person name="Vargas-Isla R."/>
            <person name="Ushijima S."/>
            <person name="Smith C.A."/>
            <person name="Ahrendt S."/>
            <person name="Andreopoulos W."/>
            <person name="He G."/>
            <person name="Labutti K."/>
            <person name="Lipzen A."/>
            <person name="Ng V."/>
            <person name="Riley R."/>
            <person name="Sandor L."/>
            <person name="Barry K."/>
            <person name="Martinez A.T."/>
            <person name="Xiao Y."/>
            <person name="Gibbons J.G."/>
            <person name="Terashima K."/>
            <person name="Grigoriev I.V."/>
            <person name="Hibbett D.S."/>
        </authorList>
    </citation>
    <scope>NUCLEOTIDE SEQUENCE</scope>
    <source>
        <strain evidence="3">RHP3577 ss4</strain>
    </source>
</reference>
<feature type="domain" description="DUF6533" evidence="2">
    <location>
        <begin position="23"/>
        <end position="67"/>
    </location>
</feature>
<keyword evidence="1" id="KW-0472">Membrane</keyword>
<dbReference type="Pfam" id="PF20151">
    <property type="entry name" value="DUF6533"/>
    <property type="match status" value="1"/>
</dbReference>
<keyword evidence="1" id="KW-0812">Transmembrane</keyword>
<evidence type="ECO:0000313" key="4">
    <source>
        <dbReference type="Proteomes" id="UP001150217"/>
    </source>
</evidence>
<dbReference type="EMBL" id="JANVFT010000037">
    <property type="protein sequence ID" value="KAJ4492503.1"/>
    <property type="molecule type" value="Genomic_DNA"/>
</dbReference>